<keyword evidence="2" id="KW-1185">Reference proteome</keyword>
<reference evidence="2" key="1">
    <citation type="submission" date="2014-03" db="EMBL/GenBank/DDBJ databases">
        <authorList>
            <person name="Aksoy S."/>
            <person name="Warren W."/>
            <person name="Wilson R.K."/>
        </authorList>
    </citation>
    <scope>NUCLEOTIDE SEQUENCE [LARGE SCALE GENOMIC DNA]</scope>
    <source>
        <strain evidence="2">IAEA</strain>
    </source>
</reference>
<protein>
    <submittedName>
        <fullName evidence="1">Uncharacterized protein</fullName>
    </submittedName>
</protein>
<dbReference type="EnsemblMetazoa" id="GPAI023675-RA">
    <property type="protein sequence ID" value="GPAI023675-PA"/>
    <property type="gene ID" value="GPAI023675"/>
</dbReference>
<evidence type="ECO:0000313" key="2">
    <source>
        <dbReference type="Proteomes" id="UP000092445"/>
    </source>
</evidence>
<accession>A0A1A9ZSJ8</accession>
<sequence length="118" mass="13286">MVSFSHTISALQNECVHIQLKANIAFYLLFLIFEHIFRLACLVGPHAVNTIGFDIPSVKLNTASCGTVNGQNTKFPYEEPERRNEQNWLTMHLIVRLTMPGVGQKPVGTRLWSSGFVK</sequence>
<proteinExistence type="predicted"/>
<name>A0A1A9ZSJ8_GLOPL</name>
<dbReference type="AlphaFoldDB" id="A0A1A9ZSJ8"/>
<evidence type="ECO:0000313" key="1">
    <source>
        <dbReference type="EnsemblMetazoa" id="GPAI023675-PA"/>
    </source>
</evidence>
<organism evidence="1 2">
    <name type="scientific">Glossina pallidipes</name>
    <name type="common">Tsetse fly</name>
    <dbReference type="NCBI Taxonomy" id="7398"/>
    <lineage>
        <taxon>Eukaryota</taxon>
        <taxon>Metazoa</taxon>
        <taxon>Ecdysozoa</taxon>
        <taxon>Arthropoda</taxon>
        <taxon>Hexapoda</taxon>
        <taxon>Insecta</taxon>
        <taxon>Pterygota</taxon>
        <taxon>Neoptera</taxon>
        <taxon>Endopterygota</taxon>
        <taxon>Diptera</taxon>
        <taxon>Brachycera</taxon>
        <taxon>Muscomorpha</taxon>
        <taxon>Hippoboscoidea</taxon>
        <taxon>Glossinidae</taxon>
        <taxon>Glossina</taxon>
    </lineage>
</organism>
<dbReference type="VEuPathDB" id="VectorBase:GPAI023675"/>
<reference evidence="1" key="2">
    <citation type="submission" date="2020-05" db="UniProtKB">
        <authorList>
            <consortium name="EnsemblMetazoa"/>
        </authorList>
    </citation>
    <scope>IDENTIFICATION</scope>
    <source>
        <strain evidence="1">IAEA</strain>
    </source>
</reference>
<dbReference type="Proteomes" id="UP000092445">
    <property type="component" value="Unassembled WGS sequence"/>
</dbReference>